<dbReference type="GeneID" id="39876604"/>
<protein>
    <submittedName>
        <fullName evidence="1">Uncharacterized protein</fullName>
    </submittedName>
</protein>
<organism evidence="1 2">
    <name type="scientific">Babesia ovata</name>
    <dbReference type="NCBI Taxonomy" id="189622"/>
    <lineage>
        <taxon>Eukaryota</taxon>
        <taxon>Sar</taxon>
        <taxon>Alveolata</taxon>
        <taxon>Apicomplexa</taxon>
        <taxon>Aconoidasida</taxon>
        <taxon>Piroplasmida</taxon>
        <taxon>Babesiidae</taxon>
        <taxon>Babesia</taxon>
    </lineage>
</organism>
<proteinExistence type="predicted"/>
<dbReference type="RefSeq" id="XP_028869077.1">
    <property type="nucleotide sequence ID" value="XM_029013244.1"/>
</dbReference>
<accession>A0A2H6KIK9</accession>
<evidence type="ECO:0000313" key="2">
    <source>
        <dbReference type="Proteomes" id="UP000236319"/>
    </source>
</evidence>
<comment type="caution">
    <text evidence="1">The sequence shown here is derived from an EMBL/GenBank/DDBJ whole genome shotgun (WGS) entry which is preliminary data.</text>
</comment>
<dbReference type="VEuPathDB" id="PiroplasmaDB:BOVATA_043270"/>
<dbReference type="AlphaFoldDB" id="A0A2H6KIK9"/>
<dbReference type="EMBL" id="BDSA01000007">
    <property type="protein sequence ID" value="GBE62834.1"/>
    <property type="molecule type" value="Genomic_DNA"/>
</dbReference>
<dbReference type="Proteomes" id="UP000236319">
    <property type="component" value="Unassembled WGS sequence"/>
</dbReference>
<name>A0A2H6KIK9_9APIC</name>
<gene>
    <name evidence="1" type="ORF">BOVATA_043270</name>
</gene>
<keyword evidence="2" id="KW-1185">Reference proteome</keyword>
<reference evidence="1 2" key="1">
    <citation type="journal article" date="2017" name="BMC Genomics">
        <title>Whole-genome assembly of Babesia ovata and comparative genomics between closely related pathogens.</title>
        <authorList>
            <person name="Yamagishi J."/>
            <person name="Asada M."/>
            <person name="Hakimi H."/>
            <person name="Tanaka T.Q."/>
            <person name="Sugimoto C."/>
            <person name="Kawazu S."/>
        </authorList>
    </citation>
    <scope>NUCLEOTIDE SEQUENCE [LARGE SCALE GENOMIC DNA]</scope>
    <source>
        <strain evidence="1 2">Miyake</strain>
    </source>
</reference>
<sequence>MLHGTAQGDEMILDVIDVNVLYGNDVCGDFSEACFEITIIPWLVSFFKAMLSQLLELIGDVSVQLLLKLFKLFGDLGDALVYFTGLILQILLLRIKVTINFCEAFFIVFFFPVTAAKSSVPQILQ</sequence>
<evidence type="ECO:0000313" key="1">
    <source>
        <dbReference type="EMBL" id="GBE62834.1"/>
    </source>
</evidence>